<keyword evidence="2" id="KW-1185">Reference proteome</keyword>
<dbReference type="AlphaFoldDB" id="A0A7X2P0J7"/>
<gene>
    <name evidence="1" type="ORF">FYJ57_00625</name>
</gene>
<protein>
    <recommendedName>
        <fullName evidence="3">Esterase</fullName>
    </recommendedName>
</protein>
<accession>A0A7X2P0J7</accession>
<sequence length="68" mass="8266">MDDPDFNNYFHTFFRCIGDNDCFLSRFLEEDAIIQEKGVHEIRKIYPGGHDWNVWRPCFTDFAQMIFR</sequence>
<comment type="caution">
    <text evidence="1">The sequence shown here is derived from an EMBL/GenBank/DDBJ whole genome shotgun (WGS) entry which is preliminary data.</text>
</comment>
<reference evidence="1 2" key="1">
    <citation type="submission" date="2019-08" db="EMBL/GenBank/DDBJ databases">
        <title>In-depth cultivation of the pig gut microbiome towards novel bacterial diversity and tailored functional studies.</title>
        <authorList>
            <person name="Wylensek D."/>
            <person name="Hitch T.C.A."/>
            <person name="Clavel T."/>
        </authorList>
    </citation>
    <scope>NUCLEOTIDE SEQUENCE [LARGE SCALE GENOMIC DNA]</scope>
    <source>
        <strain evidence="1 2">BSM-380-WT-5A</strain>
    </source>
</reference>
<dbReference type="EMBL" id="VUMS01000001">
    <property type="protein sequence ID" value="MST65264.1"/>
    <property type="molecule type" value="Genomic_DNA"/>
</dbReference>
<evidence type="ECO:0000313" key="2">
    <source>
        <dbReference type="Proteomes" id="UP000440513"/>
    </source>
</evidence>
<evidence type="ECO:0000313" key="1">
    <source>
        <dbReference type="EMBL" id="MST65264.1"/>
    </source>
</evidence>
<dbReference type="Gene3D" id="3.40.50.1820">
    <property type="entry name" value="alpha/beta hydrolase"/>
    <property type="match status" value="1"/>
</dbReference>
<name>A0A7X2P0J7_9FIRM</name>
<proteinExistence type="predicted"/>
<organism evidence="1 2">
    <name type="scientific">Oliverpabstia intestinalis</name>
    <dbReference type="NCBI Taxonomy" id="2606633"/>
    <lineage>
        <taxon>Bacteria</taxon>
        <taxon>Bacillati</taxon>
        <taxon>Bacillota</taxon>
        <taxon>Clostridia</taxon>
        <taxon>Lachnospirales</taxon>
        <taxon>Lachnospiraceae</taxon>
        <taxon>Oliverpabstia</taxon>
    </lineage>
</organism>
<dbReference type="Proteomes" id="UP000440513">
    <property type="component" value="Unassembled WGS sequence"/>
</dbReference>
<evidence type="ECO:0008006" key="3">
    <source>
        <dbReference type="Google" id="ProtNLM"/>
    </source>
</evidence>
<dbReference type="InterPro" id="IPR029058">
    <property type="entry name" value="AB_hydrolase_fold"/>
</dbReference>